<dbReference type="RefSeq" id="WP_301209654.1">
    <property type="nucleotide sequence ID" value="NZ_JAROCF010000001.1"/>
</dbReference>
<proteinExistence type="predicted"/>
<keyword evidence="1" id="KW-0472">Membrane</keyword>
<feature type="transmembrane region" description="Helical" evidence="1">
    <location>
        <begin position="44"/>
        <end position="67"/>
    </location>
</feature>
<evidence type="ECO:0000313" key="3">
    <source>
        <dbReference type="Proteomes" id="UP001174208"/>
    </source>
</evidence>
<accession>A0ABT8K5W1</accession>
<name>A0ABT8K5W1_9MICO</name>
<keyword evidence="3" id="KW-1185">Reference proteome</keyword>
<evidence type="ECO:0000256" key="1">
    <source>
        <dbReference type="SAM" id="Phobius"/>
    </source>
</evidence>
<keyword evidence="1" id="KW-0812">Transmembrane</keyword>
<dbReference type="EMBL" id="JAROCF010000001">
    <property type="protein sequence ID" value="MDN4612834.1"/>
    <property type="molecule type" value="Genomic_DNA"/>
</dbReference>
<sequence length="209" mass="21649">MRASTLLPWTPAALAVTLAAAGVGLCTAGPDVLLIGPAGAPDAIQAGMLLVLAAAACGFVALVQVAVLAHRIPWRVLRVIARVLSTLLLLAAFPVGYVLLVAAAFTTVNAYRPLDVPGHRVVVMTTTWHHRSIRLLEGDGWRFHYVPPCAGPLPVDGYDPFAAGRYRLDTAGGRNVLRFAEGPGGPYSGSAVLGRRSGEGGGRLPAACG</sequence>
<evidence type="ECO:0000313" key="2">
    <source>
        <dbReference type="EMBL" id="MDN4612834.1"/>
    </source>
</evidence>
<dbReference type="Proteomes" id="UP001174208">
    <property type="component" value="Unassembled WGS sequence"/>
</dbReference>
<gene>
    <name evidence="2" type="ORF">P5G50_00100</name>
</gene>
<feature type="transmembrane region" description="Helical" evidence="1">
    <location>
        <begin position="79"/>
        <end position="105"/>
    </location>
</feature>
<protein>
    <submittedName>
        <fullName evidence="2">Uncharacterized protein</fullName>
    </submittedName>
</protein>
<keyword evidence="1" id="KW-1133">Transmembrane helix</keyword>
<organism evidence="2 3">
    <name type="scientific">Leifsonia williamsii</name>
    <dbReference type="NCBI Taxonomy" id="3035919"/>
    <lineage>
        <taxon>Bacteria</taxon>
        <taxon>Bacillati</taxon>
        <taxon>Actinomycetota</taxon>
        <taxon>Actinomycetes</taxon>
        <taxon>Micrococcales</taxon>
        <taxon>Microbacteriaceae</taxon>
        <taxon>Leifsonia</taxon>
    </lineage>
</organism>
<reference evidence="2" key="1">
    <citation type="submission" date="2023-06" db="EMBL/GenBank/DDBJ databases">
        <title>MT1 and MT2 Draft Genomes of Novel Species.</title>
        <authorList>
            <person name="Venkateswaran K."/>
        </authorList>
    </citation>
    <scope>NUCLEOTIDE SEQUENCE</scope>
    <source>
        <strain evidence="2">F6_8S_P_1B</strain>
    </source>
</reference>
<comment type="caution">
    <text evidence="2">The sequence shown here is derived from an EMBL/GenBank/DDBJ whole genome shotgun (WGS) entry which is preliminary data.</text>
</comment>